<evidence type="ECO:0000259" key="1">
    <source>
        <dbReference type="Pfam" id="PF01458"/>
    </source>
</evidence>
<dbReference type="InterPro" id="IPR055346">
    <property type="entry name" value="Fe-S_cluster_assembly_SufBD"/>
</dbReference>
<dbReference type="Pfam" id="PF01458">
    <property type="entry name" value="SUFBD_core"/>
    <property type="match status" value="1"/>
</dbReference>
<accession>A0A1I3M829</accession>
<keyword evidence="3" id="KW-1185">Reference proteome</keyword>
<name>A0A1I3M829_9SPIR</name>
<proteinExistence type="predicted"/>
<evidence type="ECO:0000313" key="2">
    <source>
        <dbReference type="EMBL" id="SFI92905.1"/>
    </source>
</evidence>
<dbReference type="EMBL" id="FORI01000008">
    <property type="protein sequence ID" value="SFI92905.1"/>
    <property type="molecule type" value="Genomic_DNA"/>
</dbReference>
<evidence type="ECO:0000313" key="3">
    <source>
        <dbReference type="Proteomes" id="UP000182737"/>
    </source>
</evidence>
<dbReference type="InterPro" id="IPR000825">
    <property type="entry name" value="SUF_FeS_clus_asmbl_SufBD_core"/>
</dbReference>
<dbReference type="InterPro" id="IPR037284">
    <property type="entry name" value="SUF_FeS_clus_asmbl_SufBD_sf"/>
</dbReference>
<reference evidence="3" key="1">
    <citation type="submission" date="2016-10" db="EMBL/GenBank/DDBJ databases">
        <authorList>
            <person name="Varghese N."/>
            <person name="Submissions S."/>
        </authorList>
    </citation>
    <scope>NUCLEOTIDE SEQUENCE [LARGE SCALE GENOMIC DNA]</scope>
    <source>
        <strain evidence="3">XBD1002</strain>
    </source>
</reference>
<dbReference type="AlphaFoldDB" id="A0A1I3M829"/>
<dbReference type="PANTHER" id="PTHR43575:SF1">
    <property type="entry name" value="PROTEIN ABCI7, CHLOROPLASTIC"/>
    <property type="match status" value="1"/>
</dbReference>
<dbReference type="SUPFAM" id="SSF101960">
    <property type="entry name" value="Stabilizer of iron transporter SufD"/>
    <property type="match status" value="1"/>
</dbReference>
<feature type="domain" description="SUF system FeS cluster assembly SufBD core" evidence="1">
    <location>
        <begin position="116"/>
        <end position="347"/>
    </location>
</feature>
<protein>
    <submittedName>
        <fullName evidence="2">Fe-S cluster assembly scaffold protein SufB</fullName>
    </submittedName>
</protein>
<dbReference type="Proteomes" id="UP000182737">
    <property type="component" value="Unassembled WGS sequence"/>
</dbReference>
<organism evidence="2 3">
    <name type="scientific">Treponema bryantii</name>
    <dbReference type="NCBI Taxonomy" id="163"/>
    <lineage>
        <taxon>Bacteria</taxon>
        <taxon>Pseudomonadati</taxon>
        <taxon>Spirochaetota</taxon>
        <taxon>Spirochaetia</taxon>
        <taxon>Spirochaetales</taxon>
        <taxon>Treponemataceae</taxon>
        <taxon>Treponema</taxon>
    </lineage>
</organism>
<sequence length="372" mass="40454">MVDYCRMNNTNTTSAENAAIDINPIPYLTWTWLKINKDSVSYDFNLSEKQGIDVQLPEGIKVSSGKSIESQLSEPKFSIGDQAAKLISDTASEGKIYTIEKSADQPLIIRIKLDSNSATHQIIHAKAGISANIIIVYDGWLSSPEGVSKPQVLSGVITKVYAEDDTKLHISKVQLCGKTVNQIDDTAVVCGERAKVSLTQIELGASHIDAGFHATLEGYQSSFYSDTAYICQENQYLDMNQVVVHKGKKTVCDMKTHGTAKDESSKTYRGTIDMVKGCAGSVGNEIETTLLLSPKAVVKAAPIILCGEEDISAEHGSTIGKLSNEMLFYMNSRGIDQKTAEELLTNAKVTAAAATIEDEEIKNEILEYLNGK</sequence>
<dbReference type="PANTHER" id="PTHR43575">
    <property type="entry name" value="PROTEIN ABCI7, CHLOROPLASTIC"/>
    <property type="match status" value="1"/>
</dbReference>
<dbReference type="GO" id="GO:0016226">
    <property type="term" value="P:iron-sulfur cluster assembly"/>
    <property type="evidence" value="ECO:0007669"/>
    <property type="project" value="InterPro"/>
</dbReference>
<gene>
    <name evidence="2" type="ORF">SAMN04487775_10897</name>
</gene>